<comment type="caution">
    <text evidence="7">The sequence shown here is derived from an EMBL/GenBank/DDBJ whole genome shotgun (WGS) entry which is preliminary data.</text>
</comment>
<name>A0ABS4BH19_9HYPH</name>
<reference evidence="7 8" key="1">
    <citation type="submission" date="2021-04" db="EMBL/GenBank/DDBJ databases">
        <title>Whole genome sequence of Jiella sp. KSK16Y-1.</title>
        <authorList>
            <person name="Tuo L."/>
        </authorList>
    </citation>
    <scope>NUCLEOTIDE SEQUENCE [LARGE SCALE GENOMIC DNA]</scope>
    <source>
        <strain evidence="7 8">KSK16Y-1</strain>
    </source>
</reference>
<evidence type="ECO:0000313" key="7">
    <source>
        <dbReference type="EMBL" id="MBP0616050.1"/>
    </source>
</evidence>
<dbReference type="EMBL" id="JAGJCF010000006">
    <property type="protein sequence ID" value="MBP0616050.1"/>
    <property type="molecule type" value="Genomic_DNA"/>
</dbReference>
<dbReference type="SUPFAM" id="SSF53335">
    <property type="entry name" value="S-adenosyl-L-methionine-dependent methyltransferases"/>
    <property type="match status" value="1"/>
</dbReference>
<comment type="catalytic activity">
    <reaction evidence="1 5">
        <text>L-glutamyl-[protein] + S-adenosyl-L-methionine = [protein]-L-glutamate 5-O-methyl ester + S-adenosyl-L-homocysteine</text>
        <dbReference type="Rhea" id="RHEA:24452"/>
        <dbReference type="Rhea" id="RHEA-COMP:10208"/>
        <dbReference type="Rhea" id="RHEA-COMP:10311"/>
        <dbReference type="ChEBI" id="CHEBI:29973"/>
        <dbReference type="ChEBI" id="CHEBI:57856"/>
        <dbReference type="ChEBI" id="CHEBI:59789"/>
        <dbReference type="ChEBI" id="CHEBI:82795"/>
        <dbReference type="EC" id="2.1.1.80"/>
    </reaction>
</comment>
<dbReference type="Gene3D" id="3.40.50.150">
    <property type="entry name" value="Vaccinia Virus protein VP39"/>
    <property type="match status" value="1"/>
</dbReference>
<dbReference type="Pfam" id="PF03705">
    <property type="entry name" value="CheR_N"/>
    <property type="match status" value="1"/>
</dbReference>
<dbReference type="SMART" id="SM00138">
    <property type="entry name" value="MeTrc"/>
    <property type="match status" value="1"/>
</dbReference>
<dbReference type="InterPro" id="IPR022641">
    <property type="entry name" value="CheR_N"/>
</dbReference>
<gene>
    <name evidence="7" type="ORF">J6595_10690</name>
</gene>
<keyword evidence="4 5" id="KW-0949">S-adenosyl-L-methionine</keyword>
<dbReference type="InterPro" id="IPR029063">
    <property type="entry name" value="SAM-dependent_MTases_sf"/>
</dbReference>
<evidence type="ECO:0000256" key="4">
    <source>
        <dbReference type="ARBA" id="ARBA00022691"/>
    </source>
</evidence>
<dbReference type="InterPro" id="IPR022642">
    <property type="entry name" value="CheR_C"/>
</dbReference>
<dbReference type="PIRSF" id="PIRSF000410">
    <property type="entry name" value="CheR"/>
    <property type="match status" value="1"/>
</dbReference>
<keyword evidence="3 5" id="KW-0808">Transferase</keyword>
<dbReference type="InterPro" id="IPR026024">
    <property type="entry name" value="Chemotaxis_MeTrfase_CheR"/>
</dbReference>
<dbReference type="PROSITE" id="PS50123">
    <property type="entry name" value="CHER"/>
    <property type="match status" value="1"/>
</dbReference>
<dbReference type="InterPro" id="IPR000780">
    <property type="entry name" value="CheR_MeTrfase"/>
</dbReference>
<evidence type="ECO:0000256" key="3">
    <source>
        <dbReference type="ARBA" id="ARBA00022679"/>
    </source>
</evidence>
<dbReference type="PRINTS" id="PR00996">
    <property type="entry name" value="CHERMTFRASE"/>
</dbReference>
<dbReference type="InterPro" id="IPR050903">
    <property type="entry name" value="Bact_Chemotaxis_MeTrfase"/>
</dbReference>
<accession>A0ABS4BH19</accession>
<evidence type="ECO:0000256" key="1">
    <source>
        <dbReference type="ARBA" id="ARBA00001541"/>
    </source>
</evidence>
<organism evidence="7 8">
    <name type="scientific">Jiella mangrovi</name>
    <dbReference type="NCBI Taxonomy" id="2821407"/>
    <lineage>
        <taxon>Bacteria</taxon>
        <taxon>Pseudomonadati</taxon>
        <taxon>Pseudomonadota</taxon>
        <taxon>Alphaproteobacteria</taxon>
        <taxon>Hyphomicrobiales</taxon>
        <taxon>Aurantimonadaceae</taxon>
        <taxon>Jiella</taxon>
    </lineage>
</organism>
<proteinExistence type="predicted"/>
<dbReference type="Proteomes" id="UP000678276">
    <property type="component" value="Unassembled WGS sequence"/>
</dbReference>
<dbReference type="PANTHER" id="PTHR24422:SF26">
    <property type="entry name" value="CHEMOTAXIS PROTEIN METHYLTRANSFERASE"/>
    <property type="match status" value="1"/>
</dbReference>
<dbReference type="InterPro" id="IPR036804">
    <property type="entry name" value="CheR_N_sf"/>
</dbReference>
<keyword evidence="2 5" id="KW-0489">Methyltransferase</keyword>
<protein>
    <recommendedName>
        <fullName evidence="5">Chemotaxis protein methyltransferase</fullName>
        <ecNumber evidence="5">2.1.1.80</ecNumber>
    </recommendedName>
</protein>
<evidence type="ECO:0000256" key="2">
    <source>
        <dbReference type="ARBA" id="ARBA00022603"/>
    </source>
</evidence>
<dbReference type="EC" id="2.1.1.80" evidence="5"/>
<evidence type="ECO:0000313" key="8">
    <source>
        <dbReference type="Proteomes" id="UP000678276"/>
    </source>
</evidence>
<comment type="function">
    <text evidence="5">Methylation of the membrane-bound methyl-accepting chemotaxis proteins (MCP) to form gamma-glutamyl methyl ester residues in MCP.</text>
</comment>
<dbReference type="PANTHER" id="PTHR24422">
    <property type="entry name" value="CHEMOTAXIS PROTEIN METHYLTRANSFERASE"/>
    <property type="match status" value="1"/>
</dbReference>
<dbReference type="Gene3D" id="1.10.155.10">
    <property type="entry name" value="Chemotaxis receptor methyltransferase CheR, N-terminal domain"/>
    <property type="match status" value="1"/>
</dbReference>
<dbReference type="RefSeq" id="WP_209594548.1">
    <property type="nucleotide sequence ID" value="NZ_JAGJCF010000006.1"/>
</dbReference>
<dbReference type="Pfam" id="PF01739">
    <property type="entry name" value="CheR"/>
    <property type="match status" value="1"/>
</dbReference>
<dbReference type="SUPFAM" id="SSF47757">
    <property type="entry name" value="Chemotaxis receptor methyltransferase CheR, N-terminal domain"/>
    <property type="match status" value="1"/>
</dbReference>
<evidence type="ECO:0000259" key="6">
    <source>
        <dbReference type="PROSITE" id="PS50123"/>
    </source>
</evidence>
<evidence type="ECO:0000256" key="5">
    <source>
        <dbReference type="PIRNR" id="PIRNR000410"/>
    </source>
</evidence>
<keyword evidence="8" id="KW-1185">Reference proteome</keyword>
<sequence length="295" mass="33722">MPPATALAEPLGSRFAPPVRDDQISKADFQRLTDLVTQQTGIRLPQAKRVMIEGRLRKRMRARKLSTLGAYCRHLFDEGGLEGELVHLIDVMTTNKTDFFREPEHLELMERRLVPELLARGANRLVKVWSAASSNGAEAWSIAMVLEDLARERQDFTYAVLGTDISTAVLEQARRAVYPIEAMAPVPLEKRTRYVMDGRAEDMRAEVRIVPELRRKARFERMNLMSDRYPYDRDVDIIFLRNVLIYFDKADQHAVVTRLGGHLRPNGFLIVGHSESMAVRGSEFRQIGPTIYQKS</sequence>
<feature type="domain" description="CheR-type methyltransferase" evidence="6">
    <location>
        <begin position="24"/>
        <end position="295"/>
    </location>
</feature>